<keyword evidence="2" id="KW-1185">Reference proteome</keyword>
<sequence>MSNSAIAVRHDTEKKKMGILSWDEYTKAVSLDPHKLKHLSNRDTFHLPNYTDQTKKDGESIASKLARDYFQIPPSLIKDDVIEILTKELEKIKKKIRVFSRVKLRSLLYNRAKSRKIKKVGGGSFVDDLDDVRKLMEDRNITADTIVNIHHVMYDEITRDELESIAADVARTIGIEVVHGDGQILQ</sequence>
<evidence type="ECO:0000313" key="2">
    <source>
        <dbReference type="Proteomes" id="UP001153069"/>
    </source>
</evidence>
<reference evidence="1" key="1">
    <citation type="submission" date="2020-06" db="EMBL/GenBank/DDBJ databases">
        <authorList>
            <consortium name="Plant Systems Biology data submission"/>
        </authorList>
    </citation>
    <scope>NUCLEOTIDE SEQUENCE</scope>
    <source>
        <strain evidence="1">D6</strain>
    </source>
</reference>
<evidence type="ECO:0000313" key="1">
    <source>
        <dbReference type="EMBL" id="CAB9530484.1"/>
    </source>
</evidence>
<dbReference type="AlphaFoldDB" id="A0A9N8F2S0"/>
<name>A0A9N8F2S0_9STRA</name>
<dbReference type="Proteomes" id="UP001153069">
    <property type="component" value="Unassembled WGS sequence"/>
</dbReference>
<gene>
    <name evidence="1" type="ORF">SEMRO_2899_G339730.1</name>
</gene>
<proteinExistence type="predicted"/>
<comment type="caution">
    <text evidence="1">The sequence shown here is derived from an EMBL/GenBank/DDBJ whole genome shotgun (WGS) entry which is preliminary data.</text>
</comment>
<organism evidence="1 2">
    <name type="scientific">Seminavis robusta</name>
    <dbReference type="NCBI Taxonomy" id="568900"/>
    <lineage>
        <taxon>Eukaryota</taxon>
        <taxon>Sar</taxon>
        <taxon>Stramenopiles</taxon>
        <taxon>Ochrophyta</taxon>
        <taxon>Bacillariophyta</taxon>
        <taxon>Bacillariophyceae</taxon>
        <taxon>Bacillariophycidae</taxon>
        <taxon>Naviculales</taxon>
        <taxon>Naviculaceae</taxon>
        <taxon>Seminavis</taxon>
    </lineage>
</organism>
<protein>
    <submittedName>
        <fullName evidence="1">Uncharacterized protein</fullName>
    </submittedName>
</protein>
<accession>A0A9N8F2S0</accession>
<dbReference type="EMBL" id="CAICTM010002897">
    <property type="protein sequence ID" value="CAB9530484.1"/>
    <property type="molecule type" value="Genomic_DNA"/>
</dbReference>